<organism evidence="1 2">
    <name type="scientific">Clunio marinus</name>
    <dbReference type="NCBI Taxonomy" id="568069"/>
    <lineage>
        <taxon>Eukaryota</taxon>
        <taxon>Metazoa</taxon>
        <taxon>Ecdysozoa</taxon>
        <taxon>Arthropoda</taxon>
        <taxon>Hexapoda</taxon>
        <taxon>Insecta</taxon>
        <taxon>Pterygota</taxon>
        <taxon>Neoptera</taxon>
        <taxon>Endopterygota</taxon>
        <taxon>Diptera</taxon>
        <taxon>Nematocera</taxon>
        <taxon>Chironomoidea</taxon>
        <taxon>Chironomidae</taxon>
        <taxon>Clunio</taxon>
    </lineage>
</organism>
<protein>
    <submittedName>
        <fullName evidence="1">CLUMA_CG016101, isoform A</fullName>
    </submittedName>
</protein>
<evidence type="ECO:0000313" key="1">
    <source>
        <dbReference type="EMBL" id="CRL02721.1"/>
    </source>
</evidence>
<dbReference type="Proteomes" id="UP000183832">
    <property type="component" value="Unassembled WGS sequence"/>
</dbReference>
<dbReference type="EMBL" id="CVRI01000058">
    <property type="protein sequence ID" value="CRL02721.1"/>
    <property type="molecule type" value="Genomic_DNA"/>
</dbReference>
<reference evidence="1 2" key="1">
    <citation type="submission" date="2015-04" db="EMBL/GenBank/DDBJ databases">
        <authorList>
            <person name="Syromyatnikov M.Y."/>
            <person name="Popov V.N."/>
        </authorList>
    </citation>
    <scope>NUCLEOTIDE SEQUENCE [LARGE SCALE GENOMIC DNA]</scope>
</reference>
<gene>
    <name evidence="1" type="ORF">CLUMA_CG016101</name>
</gene>
<evidence type="ECO:0000313" key="2">
    <source>
        <dbReference type="Proteomes" id="UP000183832"/>
    </source>
</evidence>
<proteinExistence type="predicted"/>
<sequence>MQPGICLRGLHKKREECFRKQDNYLLAFLCVSSANDWKTLNDYLPQQSKHLQNRISIQLHICCEQSDL</sequence>
<keyword evidence="2" id="KW-1185">Reference proteome</keyword>
<accession>A0A1J1IW00</accession>
<name>A0A1J1IW00_9DIPT</name>
<dbReference type="AlphaFoldDB" id="A0A1J1IW00"/>